<organism evidence="14 15">
    <name type="scientific">Paraglomus occultum</name>
    <dbReference type="NCBI Taxonomy" id="144539"/>
    <lineage>
        <taxon>Eukaryota</taxon>
        <taxon>Fungi</taxon>
        <taxon>Fungi incertae sedis</taxon>
        <taxon>Mucoromycota</taxon>
        <taxon>Glomeromycotina</taxon>
        <taxon>Glomeromycetes</taxon>
        <taxon>Paraglomerales</taxon>
        <taxon>Paraglomeraceae</taxon>
        <taxon>Paraglomus</taxon>
    </lineage>
</organism>
<comment type="subcellular location">
    <subcellularLocation>
        <location evidence="1">Cytoplasm</location>
    </subcellularLocation>
</comment>
<dbReference type="GO" id="GO:0005524">
    <property type="term" value="F:ATP binding"/>
    <property type="evidence" value="ECO:0007669"/>
    <property type="project" value="UniProtKB-KW"/>
</dbReference>
<evidence type="ECO:0000256" key="4">
    <source>
        <dbReference type="ARBA" id="ARBA00022490"/>
    </source>
</evidence>
<protein>
    <recommendedName>
        <fullName evidence="11">Lysine--tRNA ligase</fullName>
        <ecNumber evidence="11">6.1.1.6</ecNumber>
    </recommendedName>
    <alternativeName>
        <fullName evidence="11">Lysyl-tRNA synthetase</fullName>
    </alternativeName>
</protein>
<dbReference type="SUPFAM" id="SSF50249">
    <property type="entry name" value="Nucleic acid-binding proteins"/>
    <property type="match status" value="1"/>
</dbReference>
<dbReference type="GO" id="GO:0005829">
    <property type="term" value="C:cytosol"/>
    <property type="evidence" value="ECO:0007669"/>
    <property type="project" value="TreeGrafter"/>
</dbReference>
<dbReference type="InterPro" id="IPR004364">
    <property type="entry name" value="Aa-tRNA-synt_II"/>
</dbReference>
<sequence length="538" mass="61226">MSTNDTNLVLDADTGEMVSKNELKRRNKAREKAKKAASAPAHTETGKTANAEDAEENLNPNQYFEIRSRKIQELRASKNPAPYPHKFQVDISLPSFIQKYGSLEPGEHLSDVVRVAGRIHNKRASGAKLKFYDLHADGVKIQIMAQAQDSERDFAEVHDILRRGDIVGVRGCPGKSKRGELSIFPKDLVLLSPCLHMLPKAHYGFKDQESRYRQRYLDLIMNNPVREKFIIRAKIVETPMMNLIAGGATARPFKTHHNDLKLDMYMRVAPELYLKQLVVGGLDRVYEIGRQFRNESIDLTHNPEFTTVEFYMAYADMYDLMEITESMLSGMIKEITGGYKIQYHPHGPDGEALDIDFTPPFKRINMIEELEKKLGVQFPPAKDLHTAETNKFLNELCAKHNVECPAPRTNARLIDKLVGDFIEVNCISPTFLVGHPQMMSPLAKNHRDIPGLCERFELFVATKEVCNAYTELNDPFDQRDRFEEQARQKEQGDDEAQLIDETGGWGMGIDRLTMFLTDSNNIKEVLLFPAMKPIEEAK</sequence>
<dbReference type="EC" id="6.1.1.6" evidence="11"/>
<dbReference type="SUPFAM" id="SSF55681">
    <property type="entry name" value="Class II aaRS and biotin synthetases"/>
    <property type="match status" value="1"/>
</dbReference>
<dbReference type="Pfam" id="PF00152">
    <property type="entry name" value="tRNA-synt_2"/>
    <property type="match status" value="1"/>
</dbReference>
<dbReference type="PROSITE" id="PS50862">
    <property type="entry name" value="AA_TRNA_LIGASE_II"/>
    <property type="match status" value="1"/>
</dbReference>
<dbReference type="InterPro" id="IPR045864">
    <property type="entry name" value="aa-tRNA-synth_II/BPL/LPL"/>
</dbReference>
<comment type="similarity">
    <text evidence="2">Belongs to the class-II aminoacyl-tRNA synthetase family.</text>
</comment>
<dbReference type="GO" id="GO:0000049">
    <property type="term" value="F:tRNA binding"/>
    <property type="evidence" value="ECO:0007669"/>
    <property type="project" value="TreeGrafter"/>
</dbReference>
<keyword evidence="4" id="KW-0963">Cytoplasm</keyword>
<dbReference type="Pfam" id="PF01336">
    <property type="entry name" value="tRNA_anti-codon"/>
    <property type="match status" value="1"/>
</dbReference>
<feature type="domain" description="Aminoacyl-transfer RNA synthetases class-II family profile" evidence="13">
    <location>
        <begin position="236"/>
        <end position="533"/>
    </location>
</feature>
<evidence type="ECO:0000256" key="8">
    <source>
        <dbReference type="ARBA" id="ARBA00022917"/>
    </source>
</evidence>
<dbReference type="Gene3D" id="2.40.50.140">
    <property type="entry name" value="Nucleic acid-binding proteins"/>
    <property type="match status" value="1"/>
</dbReference>
<dbReference type="InterPro" id="IPR044136">
    <property type="entry name" value="Lys-tRNA-ligase_II_N"/>
</dbReference>
<comment type="caution">
    <text evidence="14">The sequence shown here is derived from an EMBL/GenBank/DDBJ whole genome shotgun (WGS) entry which is preliminary data.</text>
</comment>
<evidence type="ECO:0000256" key="3">
    <source>
        <dbReference type="ARBA" id="ARBA00011738"/>
    </source>
</evidence>
<dbReference type="Gene3D" id="3.30.930.10">
    <property type="entry name" value="Bira Bifunctional Protein, Domain 2"/>
    <property type="match status" value="1"/>
</dbReference>
<comment type="subunit">
    <text evidence="3">Homodimer.</text>
</comment>
<dbReference type="CDD" id="cd00775">
    <property type="entry name" value="LysRS_core"/>
    <property type="match status" value="1"/>
</dbReference>
<dbReference type="Proteomes" id="UP000789572">
    <property type="component" value="Unassembled WGS sequence"/>
</dbReference>
<evidence type="ECO:0000256" key="9">
    <source>
        <dbReference type="ARBA" id="ARBA00023146"/>
    </source>
</evidence>
<dbReference type="OrthoDB" id="21243at2759"/>
<feature type="compositionally biased region" description="Basic residues" evidence="12">
    <location>
        <begin position="25"/>
        <end position="35"/>
    </location>
</feature>
<dbReference type="NCBIfam" id="NF001756">
    <property type="entry name" value="PRK00484.1"/>
    <property type="match status" value="1"/>
</dbReference>
<evidence type="ECO:0000256" key="5">
    <source>
        <dbReference type="ARBA" id="ARBA00022598"/>
    </source>
</evidence>
<dbReference type="FunFam" id="2.40.50.140:FF:000050">
    <property type="entry name" value="Lysine--tRNA ligase"/>
    <property type="match status" value="1"/>
</dbReference>
<keyword evidence="5" id="KW-0436">Ligase</keyword>
<proteinExistence type="inferred from homology"/>
<dbReference type="FunFam" id="3.30.930.10:FF:000238">
    <property type="entry name" value="Lysine--tRNA ligase"/>
    <property type="match status" value="1"/>
</dbReference>
<feature type="non-terminal residue" evidence="14">
    <location>
        <position position="538"/>
    </location>
</feature>
<dbReference type="EMBL" id="CAJVPJ010001556">
    <property type="protein sequence ID" value="CAG8595940.1"/>
    <property type="molecule type" value="Genomic_DNA"/>
</dbReference>
<dbReference type="AlphaFoldDB" id="A0A9N9GC40"/>
<keyword evidence="15" id="KW-1185">Reference proteome</keyword>
<evidence type="ECO:0000313" key="15">
    <source>
        <dbReference type="Proteomes" id="UP000789572"/>
    </source>
</evidence>
<evidence type="ECO:0000259" key="13">
    <source>
        <dbReference type="PROSITE" id="PS50862"/>
    </source>
</evidence>
<evidence type="ECO:0000256" key="12">
    <source>
        <dbReference type="SAM" id="MobiDB-lite"/>
    </source>
</evidence>
<dbReference type="InterPro" id="IPR004365">
    <property type="entry name" value="NA-bd_OB_tRNA"/>
</dbReference>
<dbReference type="PANTHER" id="PTHR42918:SF9">
    <property type="entry name" value="LYSINE--TRNA LIGASE"/>
    <property type="match status" value="1"/>
</dbReference>
<dbReference type="InterPro" id="IPR018149">
    <property type="entry name" value="Lys-tRNA-synth_II_C"/>
</dbReference>
<dbReference type="GO" id="GO:0006430">
    <property type="term" value="P:lysyl-tRNA aminoacylation"/>
    <property type="evidence" value="ECO:0007669"/>
    <property type="project" value="InterPro"/>
</dbReference>
<dbReference type="CDD" id="cd04322">
    <property type="entry name" value="LysRS_N"/>
    <property type="match status" value="1"/>
</dbReference>
<evidence type="ECO:0000256" key="1">
    <source>
        <dbReference type="ARBA" id="ARBA00004496"/>
    </source>
</evidence>
<dbReference type="PIRSF" id="PIRSF039101">
    <property type="entry name" value="LysRS2"/>
    <property type="match status" value="1"/>
</dbReference>
<dbReference type="PANTHER" id="PTHR42918">
    <property type="entry name" value="LYSYL-TRNA SYNTHETASE"/>
    <property type="match status" value="1"/>
</dbReference>
<feature type="region of interest" description="Disordered" evidence="12">
    <location>
        <begin position="1"/>
        <end position="61"/>
    </location>
</feature>
<evidence type="ECO:0000256" key="2">
    <source>
        <dbReference type="ARBA" id="ARBA00008226"/>
    </source>
</evidence>
<dbReference type="PRINTS" id="PR00982">
    <property type="entry name" value="TRNASYNTHLYS"/>
</dbReference>
<keyword evidence="8" id="KW-0648">Protein biosynthesis</keyword>
<keyword evidence="6" id="KW-0547">Nucleotide-binding</keyword>
<evidence type="ECO:0000256" key="7">
    <source>
        <dbReference type="ARBA" id="ARBA00022840"/>
    </source>
</evidence>
<dbReference type="NCBIfam" id="TIGR00499">
    <property type="entry name" value="lysS_bact"/>
    <property type="match status" value="1"/>
</dbReference>
<dbReference type="InterPro" id="IPR034762">
    <property type="entry name" value="Lys-tRNA-ligase_II_bac/euk"/>
</dbReference>
<evidence type="ECO:0000256" key="6">
    <source>
        <dbReference type="ARBA" id="ARBA00022741"/>
    </source>
</evidence>
<dbReference type="GO" id="GO:0004824">
    <property type="term" value="F:lysine-tRNA ligase activity"/>
    <property type="evidence" value="ECO:0007669"/>
    <property type="project" value="UniProtKB-EC"/>
</dbReference>
<comment type="catalytic activity">
    <reaction evidence="10 11">
        <text>tRNA(Lys) + L-lysine + ATP = L-lysyl-tRNA(Lys) + AMP + diphosphate</text>
        <dbReference type="Rhea" id="RHEA:20792"/>
        <dbReference type="Rhea" id="RHEA-COMP:9696"/>
        <dbReference type="Rhea" id="RHEA-COMP:9697"/>
        <dbReference type="ChEBI" id="CHEBI:30616"/>
        <dbReference type="ChEBI" id="CHEBI:32551"/>
        <dbReference type="ChEBI" id="CHEBI:33019"/>
        <dbReference type="ChEBI" id="CHEBI:78442"/>
        <dbReference type="ChEBI" id="CHEBI:78529"/>
        <dbReference type="ChEBI" id="CHEBI:456215"/>
        <dbReference type="EC" id="6.1.1.6"/>
    </reaction>
</comment>
<accession>A0A9N9GC40</accession>
<gene>
    <name evidence="14" type="ORF">POCULU_LOCUS7216</name>
</gene>
<reference evidence="14" key="1">
    <citation type="submission" date="2021-06" db="EMBL/GenBank/DDBJ databases">
        <authorList>
            <person name="Kallberg Y."/>
            <person name="Tangrot J."/>
            <person name="Rosling A."/>
        </authorList>
    </citation>
    <scope>NUCLEOTIDE SEQUENCE</scope>
    <source>
        <strain evidence="14">IA702</strain>
    </source>
</reference>
<dbReference type="InterPro" id="IPR002313">
    <property type="entry name" value="Lys-tRNA-ligase_II"/>
</dbReference>
<evidence type="ECO:0000256" key="10">
    <source>
        <dbReference type="ARBA" id="ARBA00048573"/>
    </source>
</evidence>
<keyword evidence="9" id="KW-0030">Aminoacyl-tRNA synthetase</keyword>
<evidence type="ECO:0000313" key="14">
    <source>
        <dbReference type="EMBL" id="CAG8595940.1"/>
    </source>
</evidence>
<dbReference type="InterPro" id="IPR006195">
    <property type="entry name" value="aa-tRNA-synth_II"/>
</dbReference>
<evidence type="ECO:0000256" key="11">
    <source>
        <dbReference type="RuleBase" id="RU003748"/>
    </source>
</evidence>
<name>A0A9N9GC40_9GLOM</name>
<keyword evidence="7" id="KW-0067">ATP-binding</keyword>
<dbReference type="InterPro" id="IPR012340">
    <property type="entry name" value="NA-bd_OB-fold"/>
</dbReference>